<dbReference type="KEGG" id="ari:UM93_01605"/>
<dbReference type="EMBL" id="CP011005">
    <property type="protein sequence ID" value="AJT40560.1"/>
    <property type="molecule type" value="Genomic_DNA"/>
</dbReference>
<dbReference type="OrthoDB" id="3255135at2"/>
<dbReference type="PATRIC" id="fig|1618207.4.peg.328"/>
<protein>
    <submittedName>
        <fullName evidence="1">Molybdenum cofactor biosynthesis protein MoaD</fullName>
    </submittedName>
</protein>
<evidence type="ECO:0000313" key="1">
    <source>
        <dbReference type="EMBL" id="AJT40560.1"/>
    </source>
</evidence>
<dbReference type="RefSeq" id="WP_045073260.1">
    <property type="nucleotide sequence ID" value="NZ_CP011005.1"/>
</dbReference>
<dbReference type="InterPro" id="IPR003749">
    <property type="entry name" value="ThiS/MoaD-like"/>
</dbReference>
<evidence type="ECO:0000313" key="2">
    <source>
        <dbReference type="Proteomes" id="UP000061839"/>
    </source>
</evidence>
<dbReference type="SUPFAM" id="SSF54285">
    <property type="entry name" value="MoaD/ThiS"/>
    <property type="match status" value="1"/>
</dbReference>
<reference evidence="1 2" key="1">
    <citation type="journal article" date="2015" name="Genome Announc.">
        <title>Complete Genome Sequencing of Protease-Producing Novel Arthrobacter sp. Strain IHBB 11108 Using PacBio Single-Molecule Real-Time Sequencing Technology.</title>
        <authorList>
            <person name="Kiran S."/>
            <person name="Swarnkar M.K."/>
            <person name="Pal M."/>
            <person name="Thakur R."/>
            <person name="Tewari R."/>
            <person name="Singh A.K."/>
            <person name="Gulati A."/>
        </authorList>
    </citation>
    <scope>NUCLEOTIDE SEQUENCE [LARGE SCALE GENOMIC DNA]</scope>
    <source>
        <strain evidence="1 2">IHBB 11108</strain>
    </source>
</reference>
<dbReference type="STRING" id="1618207.UM93_01605"/>
<organism evidence="1 2">
    <name type="scientific">Psychromicrobium lacuslunae</name>
    <dbReference type="NCBI Taxonomy" id="1618207"/>
    <lineage>
        <taxon>Bacteria</taxon>
        <taxon>Bacillati</taxon>
        <taxon>Actinomycetota</taxon>
        <taxon>Actinomycetes</taxon>
        <taxon>Micrococcales</taxon>
        <taxon>Micrococcaceae</taxon>
        <taxon>Psychromicrobium</taxon>
    </lineage>
</organism>
<dbReference type="Pfam" id="PF02597">
    <property type="entry name" value="ThiS"/>
    <property type="match status" value="1"/>
</dbReference>
<dbReference type="HOGENOM" id="CLU_114601_2_2_11"/>
<accession>A0A0D4BWS1</accession>
<name>A0A0D4BWS1_9MICC</name>
<dbReference type="Gene3D" id="3.10.20.30">
    <property type="match status" value="1"/>
</dbReference>
<proteinExistence type="predicted"/>
<keyword evidence="2" id="KW-1185">Reference proteome</keyword>
<sequence length="88" mass="9407">MIVRYFAAARASVGVDQESLDLPSGTTFAQLLIELASRHPESASDSAPRLAELLPRCSFLGNEVVLREHSVQLSGDELIDVLPPFAGG</sequence>
<gene>
    <name evidence="1" type="ORF">UM93_01605</name>
</gene>
<dbReference type="Proteomes" id="UP000061839">
    <property type="component" value="Chromosome"/>
</dbReference>
<dbReference type="AlphaFoldDB" id="A0A0D4BWS1"/>
<dbReference type="InterPro" id="IPR012675">
    <property type="entry name" value="Beta-grasp_dom_sf"/>
</dbReference>
<dbReference type="CDD" id="cd00754">
    <property type="entry name" value="Ubl_MoaD"/>
    <property type="match status" value="1"/>
</dbReference>
<dbReference type="InterPro" id="IPR016155">
    <property type="entry name" value="Mopterin_synth/thiamin_S_b"/>
</dbReference>